<evidence type="ECO:0000313" key="2">
    <source>
        <dbReference type="Proteomes" id="UP000317078"/>
    </source>
</evidence>
<comment type="caution">
    <text evidence="1">The sequence shown here is derived from an EMBL/GenBank/DDBJ whole genome shotgun (WGS) entry which is preliminary data.</text>
</comment>
<accession>A0A502ENH2</accession>
<name>A0A502ENH2_9PROT</name>
<keyword evidence="2" id="KW-1185">Reference proteome</keyword>
<sequence>MLTLKVLCRLPLQNAQSMVGHWAPRMEALEASE</sequence>
<reference evidence="1 2" key="1">
    <citation type="journal article" date="2019" name="Environ. Microbiol.">
        <title>Species interactions and distinct microbial communities in high Arctic permafrost affected cryosols are associated with the CH4 and CO2 gas fluxes.</title>
        <authorList>
            <person name="Altshuler I."/>
            <person name="Hamel J."/>
            <person name="Turney S."/>
            <person name="Magnuson E."/>
            <person name="Levesque R."/>
            <person name="Greer C."/>
            <person name="Whyte L.G."/>
        </authorList>
    </citation>
    <scope>NUCLEOTIDE SEQUENCE [LARGE SCALE GENOMIC DNA]</scope>
    <source>
        <strain evidence="1 2">S9.3B</strain>
    </source>
</reference>
<protein>
    <submittedName>
        <fullName evidence="1">Uncharacterized protein</fullName>
    </submittedName>
</protein>
<dbReference type="EMBL" id="RCZP01000080">
    <property type="protein sequence ID" value="TPG38046.1"/>
    <property type="molecule type" value="Genomic_DNA"/>
</dbReference>
<evidence type="ECO:0000313" key="1">
    <source>
        <dbReference type="EMBL" id="TPG38046.1"/>
    </source>
</evidence>
<organism evidence="1 2">
    <name type="scientific">Muricoccus nepalensis</name>
    <dbReference type="NCBI Taxonomy" id="1854500"/>
    <lineage>
        <taxon>Bacteria</taxon>
        <taxon>Pseudomonadati</taxon>
        <taxon>Pseudomonadota</taxon>
        <taxon>Alphaproteobacteria</taxon>
        <taxon>Acetobacterales</taxon>
        <taxon>Roseomonadaceae</taxon>
        <taxon>Muricoccus</taxon>
    </lineage>
</organism>
<proteinExistence type="predicted"/>
<gene>
    <name evidence="1" type="ORF">EAH89_29625</name>
</gene>
<dbReference type="AlphaFoldDB" id="A0A502ENH2"/>
<dbReference type="Proteomes" id="UP000317078">
    <property type="component" value="Unassembled WGS sequence"/>
</dbReference>